<proteinExistence type="predicted"/>
<name>A0A4Y9ZAT3_9AGAM</name>
<feature type="domain" description="Glutamyl-tRNA amidotransferase complex subunit Gta3" evidence="1">
    <location>
        <begin position="56"/>
        <end position="107"/>
    </location>
</feature>
<dbReference type="Proteomes" id="UP000298327">
    <property type="component" value="Unassembled WGS sequence"/>
</dbReference>
<accession>A0A4Y9ZAT3</accession>
<evidence type="ECO:0000259" key="1">
    <source>
        <dbReference type="Pfam" id="PF20978"/>
    </source>
</evidence>
<comment type="caution">
    <text evidence="2">The sequence shown here is derived from an EMBL/GenBank/DDBJ whole genome shotgun (WGS) entry which is preliminary data.</text>
</comment>
<evidence type="ECO:0000313" key="3">
    <source>
        <dbReference type="Proteomes" id="UP000298327"/>
    </source>
</evidence>
<dbReference type="Pfam" id="PF20978">
    <property type="entry name" value="Gta3"/>
    <property type="match status" value="1"/>
</dbReference>
<dbReference type="EMBL" id="SEOQ01000030">
    <property type="protein sequence ID" value="TFY71956.1"/>
    <property type="molecule type" value="Genomic_DNA"/>
</dbReference>
<evidence type="ECO:0000313" key="2">
    <source>
        <dbReference type="EMBL" id="TFY71956.1"/>
    </source>
</evidence>
<protein>
    <recommendedName>
        <fullName evidence="1">Glutamyl-tRNA amidotransferase complex subunit Gta3 domain-containing protein</fullName>
    </recommendedName>
</protein>
<reference evidence="2 3" key="1">
    <citation type="submission" date="2019-02" db="EMBL/GenBank/DDBJ databases">
        <title>Genome sequencing of the rare red list fungi Dentipellis fragilis.</title>
        <authorList>
            <person name="Buettner E."/>
            <person name="Kellner H."/>
        </authorList>
    </citation>
    <scope>NUCLEOTIDE SEQUENCE [LARGE SCALE GENOMIC DNA]</scope>
    <source>
        <strain evidence="2 3">DSM 105465</strain>
    </source>
</reference>
<keyword evidence="3" id="KW-1185">Reference proteome</keyword>
<dbReference type="OrthoDB" id="5522061at2759"/>
<dbReference type="InterPro" id="IPR049545">
    <property type="entry name" value="Gta3_dom"/>
</dbReference>
<organism evidence="2 3">
    <name type="scientific">Dentipellis fragilis</name>
    <dbReference type="NCBI Taxonomy" id="205917"/>
    <lineage>
        <taxon>Eukaryota</taxon>
        <taxon>Fungi</taxon>
        <taxon>Dikarya</taxon>
        <taxon>Basidiomycota</taxon>
        <taxon>Agaricomycotina</taxon>
        <taxon>Agaricomycetes</taxon>
        <taxon>Russulales</taxon>
        <taxon>Hericiaceae</taxon>
        <taxon>Dentipellis</taxon>
    </lineage>
</organism>
<sequence>MSVSRAALCLRPSLCTPTLRANHLRFSHSRPAFDTDDCALPRNPTWSVDELLSSYPKPTINSKTLDHLHRLSALTPPEEGTEARQQLTQQLEDLVKLVEAVKMVDTRSLASAEGTSIPDGRIWAEGAGIEIQGTPRQQEEGEVLDQAQLLSYAARTENGLYLVGADRKSKK</sequence>
<dbReference type="AlphaFoldDB" id="A0A4Y9ZAT3"/>
<gene>
    <name evidence="2" type="ORF">EVG20_g1044</name>
</gene>